<dbReference type="InterPro" id="IPR036259">
    <property type="entry name" value="MFS_trans_sf"/>
</dbReference>
<dbReference type="InterPro" id="IPR011701">
    <property type="entry name" value="MFS"/>
</dbReference>
<proteinExistence type="predicted"/>
<feature type="transmembrane region" description="Helical" evidence="6">
    <location>
        <begin position="207"/>
        <end position="225"/>
    </location>
</feature>
<feature type="transmembrane region" description="Helical" evidence="6">
    <location>
        <begin position="38"/>
        <end position="55"/>
    </location>
</feature>
<evidence type="ECO:0000256" key="1">
    <source>
        <dbReference type="ARBA" id="ARBA00004141"/>
    </source>
</evidence>
<gene>
    <name evidence="7" type="ORF">K435DRAFT_733703</name>
</gene>
<dbReference type="Proteomes" id="UP000297245">
    <property type="component" value="Unassembled WGS sequence"/>
</dbReference>
<evidence type="ECO:0000313" key="7">
    <source>
        <dbReference type="EMBL" id="THU83908.1"/>
    </source>
</evidence>
<feature type="transmembrane region" description="Helical" evidence="6">
    <location>
        <begin position="501"/>
        <end position="520"/>
    </location>
</feature>
<evidence type="ECO:0000256" key="3">
    <source>
        <dbReference type="ARBA" id="ARBA00022989"/>
    </source>
</evidence>
<dbReference type="AlphaFoldDB" id="A0A4S8L6Z4"/>
<feature type="transmembrane region" description="Helical" evidence="6">
    <location>
        <begin position="135"/>
        <end position="156"/>
    </location>
</feature>
<dbReference type="OrthoDB" id="3026777at2759"/>
<dbReference type="SUPFAM" id="SSF103473">
    <property type="entry name" value="MFS general substrate transporter"/>
    <property type="match status" value="1"/>
</dbReference>
<dbReference type="GO" id="GO:0016020">
    <property type="term" value="C:membrane"/>
    <property type="evidence" value="ECO:0007669"/>
    <property type="project" value="UniProtKB-SubCell"/>
</dbReference>
<sequence length="541" mass="59471">MNHATNTKDHQVTRSERTPLVQLPHEQQPKTSTGTTNFSSAVLIIPIAVLCRLAIKLPSTTTLYVIHQYICRRHYLSHGVAIPVGDLPDDLCSIPEVERTFSATYTAMTAIDAIGSIIGFSAISFFSSRYGRRPTLIVLFGLGMLANLSLITSRFVRDSWIEIFCLVLWKIFESFSGLPLFIFVITLVVVDTVAAEQRTSSLSRVTGLTNLGGAISFSIGGSLTSHTSNVLPVYFTAATIHGLSLIFVILVLPESLSQAKRDNLQQQQRTELHLHTSAISALHRALEPLKLLTSSTNHSTISGKPNRRLTYCAAHIFLAQIASGYAVVSMLVFLTTRFRYKPADTGYLLTALNLTRTCVLTILIPFLVRSLRPLYQRNQRRSFRHTPLPEDESTNDQEPSATSTDRLDVHLVVISWIIEGLAFILLGQAKTKPGQFSAVMLHGLSAGREPAFRSLVASSVESSHQSQALAAIEMVSSIGTFISPFLMGSILTSTISTVPSLFFWIDGAIVMVAASILLLVRDRDRDGDEQEPNIVSETNEE</sequence>
<evidence type="ECO:0000256" key="5">
    <source>
        <dbReference type="SAM" id="MobiDB-lite"/>
    </source>
</evidence>
<evidence type="ECO:0000256" key="4">
    <source>
        <dbReference type="ARBA" id="ARBA00023136"/>
    </source>
</evidence>
<dbReference type="EMBL" id="ML179634">
    <property type="protein sequence ID" value="THU83908.1"/>
    <property type="molecule type" value="Genomic_DNA"/>
</dbReference>
<dbReference type="Gene3D" id="1.20.1250.20">
    <property type="entry name" value="MFS general substrate transporter like domains"/>
    <property type="match status" value="1"/>
</dbReference>
<reference evidence="7 8" key="1">
    <citation type="journal article" date="2019" name="Nat. Ecol. Evol.">
        <title>Megaphylogeny resolves global patterns of mushroom evolution.</title>
        <authorList>
            <person name="Varga T."/>
            <person name="Krizsan K."/>
            <person name="Foldi C."/>
            <person name="Dima B."/>
            <person name="Sanchez-Garcia M."/>
            <person name="Sanchez-Ramirez S."/>
            <person name="Szollosi G.J."/>
            <person name="Szarkandi J.G."/>
            <person name="Papp V."/>
            <person name="Albert L."/>
            <person name="Andreopoulos W."/>
            <person name="Angelini C."/>
            <person name="Antonin V."/>
            <person name="Barry K.W."/>
            <person name="Bougher N.L."/>
            <person name="Buchanan P."/>
            <person name="Buyck B."/>
            <person name="Bense V."/>
            <person name="Catcheside P."/>
            <person name="Chovatia M."/>
            <person name="Cooper J."/>
            <person name="Damon W."/>
            <person name="Desjardin D."/>
            <person name="Finy P."/>
            <person name="Geml J."/>
            <person name="Haridas S."/>
            <person name="Hughes K."/>
            <person name="Justo A."/>
            <person name="Karasinski D."/>
            <person name="Kautmanova I."/>
            <person name="Kiss B."/>
            <person name="Kocsube S."/>
            <person name="Kotiranta H."/>
            <person name="LaButti K.M."/>
            <person name="Lechner B.E."/>
            <person name="Liimatainen K."/>
            <person name="Lipzen A."/>
            <person name="Lukacs Z."/>
            <person name="Mihaltcheva S."/>
            <person name="Morgado L.N."/>
            <person name="Niskanen T."/>
            <person name="Noordeloos M.E."/>
            <person name="Ohm R.A."/>
            <person name="Ortiz-Santana B."/>
            <person name="Ovrebo C."/>
            <person name="Racz N."/>
            <person name="Riley R."/>
            <person name="Savchenko A."/>
            <person name="Shiryaev A."/>
            <person name="Soop K."/>
            <person name="Spirin V."/>
            <person name="Szebenyi C."/>
            <person name="Tomsovsky M."/>
            <person name="Tulloss R.E."/>
            <person name="Uehling J."/>
            <person name="Grigoriev I.V."/>
            <person name="Vagvolgyi C."/>
            <person name="Papp T."/>
            <person name="Martin F.M."/>
            <person name="Miettinen O."/>
            <person name="Hibbett D.S."/>
            <person name="Nagy L.G."/>
        </authorList>
    </citation>
    <scope>NUCLEOTIDE SEQUENCE [LARGE SCALE GENOMIC DNA]</scope>
    <source>
        <strain evidence="7 8">CBS 962.96</strain>
    </source>
</reference>
<organism evidence="7 8">
    <name type="scientific">Dendrothele bispora (strain CBS 962.96)</name>
    <dbReference type="NCBI Taxonomy" id="1314807"/>
    <lineage>
        <taxon>Eukaryota</taxon>
        <taxon>Fungi</taxon>
        <taxon>Dikarya</taxon>
        <taxon>Basidiomycota</taxon>
        <taxon>Agaricomycotina</taxon>
        <taxon>Agaricomycetes</taxon>
        <taxon>Agaricomycetidae</taxon>
        <taxon>Agaricales</taxon>
        <taxon>Agaricales incertae sedis</taxon>
        <taxon>Dendrothele</taxon>
    </lineage>
</organism>
<feature type="region of interest" description="Disordered" evidence="5">
    <location>
        <begin position="1"/>
        <end position="34"/>
    </location>
</feature>
<feature type="transmembrane region" description="Helical" evidence="6">
    <location>
        <begin position="309"/>
        <end position="334"/>
    </location>
</feature>
<dbReference type="PANTHER" id="PTHR23507:SF1">
    <property type="entry name" value="FI18259P1-RELATED"/>
    <property type="match status" value="1"/>
</dbReference>
<protein>
    <submittedName>
        <fullName evidence="7">MFS general substrate transporter</fullName>
    </submittedName>
</protein>
<feature type="transmembrane region" description="Helical" evidence="6">
    <location>
        <begin position="468"/>
        <end position="495"/>
    </location>
</feature>
<feature type="region of interest" description="Disordered" evidence="5">
    <location>
        <begin position="382"/>
        <end position="402"/>
    </location>
</feature>
<comment type="subcellular location">
    <subcellularLocation>
        <location evidence="1">Membrane</location>
        <topology evidence="1">Multi-pass membrane protein</topology>
    </subcellularLocation>
</comment>
<keyword evidence="4 6" id="KW-0472">Membrane</keyword>
<keyword evidence="8" id="KW-1185">Reference proteome</keyword>
<feature type="transmembrane region" description="Helical" evidence="6">
    <location>
        <begin position="231"/>
        <end position="252"/>
    </location>
</feature>
<evidence type="ECO:0000256" key="6">
    <source>
        <dbReference type="SAM" id="Phobius"/>
    </source>
</evidence>
<dbReference type="Pfam" id="PF07690">
    <property type="entry name" value="MFS_1"/>
    <property type="match status" value="2"/>
</dbReference>
<name>A0A4S8L6Z4_DENBC</name>
<feature type="transmembrane region" description="Helical" evidence="6">
    <location>
        <begin position="176"/>
        <end position="195"/>
    </location>
</feature>
<accession>A0A4S8L6Z4</accession>
<feature type="compositionally biased region" description="Basic and acidic residues" evidence="5">
    <location>
        <begin position="1"/>
        <end position="17"/>
    </location>
</feature>
<dbReference type="PANTHER" id="PTHR23507">
    <property type="entry name" value="ZGC:174356"/>
    <property type="match status" value="1"/>
</dbReference>
<feature type="transmembrane region" description="Helical" evidence="6">
    <location>
        <begin position="103"/>
        <end position="123"/>
    </location>
</feature>
<feature type="transmembrane region" description="Helical" evidence="6">
    <location>
        <begin position="346"/>
        <end position="368"/>
    </location>
</feature>
<evidence type="ECO:0000256" key="2">
    <source>
        <dbReference type="ARBA" id="ARBA00022692"/>
    </source>
</evidence>
<dbReference type="GO" id="GO:0022857">
    <property type="term" value="F:transmembrane transporter activity"/>
    <property type="evidence" value="ECO:0007669"/>
    <property type="project" value="InterPro"/>
</dbReference>
<evidence type="ECO:0000313" key="8">
    <source>
        <dbReference type="Proteomes" id="UP000297245"/>
    </source>
</evidence>
<keyword evidence="3 6" id="KW-1133">Transmembrane helix</keyword>
<keyword evidence="2 6" id="KW-0812">Transmembrane</keyword>